<accession>T2JVE2</accession>
<dbReference type="Proteomes" id="UP000018130">
    <property type="component" value="Unassembled WGS sequence"/>
</dbReference>
<comment type="caution">
    <text evidence="1">The sequence shown here is derived from an EMBL/GenBank/DDBJ whole genome shotgun (WGS) entry which is preliminary data.</text>
</comment>
<organism evidence="1 2">
    <name type="scientific">Crocosphaera watsonii WH 0402</name>
    <dbReference type="NCBI Taxonomy" id="1284629"/>
    <lineage>
        <taxon>Bacteria</taxon>
        <taxon>Bacillati</taxon>
        <taxon>Cyanobacteriota</taxon>
        <taxon>Cyanophyceae</taxon>
        <taxon>Oscillatoriophycideae</taxon>
        <taxon>Chroococcales</taxon>
        <taxon>Aphanothecaceae</taxon>
        <taxon>Crocosphaera</taxon>
    </lineage>
</organism>
<dbReference type="AlphaFoldDB" id="T2JVE2"/>
<reference evidence="1 2" key="1">
    <citation type="submission" date="2013-01" db="EMBL/GenBank/DDBJ databases">
        <authorList>
            <person name="Bench S."/>
        </authorList>
    </citation>
    <scope>NUCLEOTIDE SEQUENCE [LARGE SCALE GENOMIC DNA]</scope>
    <source>
        <strain evidence="1 2">WH 0402</strain>
    </source>
</reference>
<evidence type="ECO:0000313" key="2">
    <source>
        <dbReference type="Proteomes" id="UP000018130"/>
    </source>
</evidence>
<name>T2JVE2_CROWT</name>
<protein>
    <submittedName>
        <fullName evidence="1">Uncharacterized protein</fullName>
    </submittedName>
</protein>
<gene>
    <name evidence="1" type="ORF">CWATWH0402_4876</name>
</gene>
<evidence type="ECO:0000313" key="1">
    <source>
        <dbReference type="EMBL" id="CCQ69773.1"/>
    </source>
</evidence>
<proteinExistence type="predicted"/>
<sequence>MIEVSVIALVHSIFTIPIPTFLPHFPFNNVAVYLFFW</sequence>
<reference evidence="1 2" key="2">
    <citation type="submission" date="2013-09" db="EMBL/GenBank/DDBJ databases">
        <title>Whole genome comparison of six Crocosphaera watsonii strains with differing phenotypes.</title>
        <authorList>
            <person name="Bench S.R."/>
            <person name="Heller P."/>
            <person name="Frank I."/>
            <person name="Arciniega M."/>
            <person name="Shilova I.N."/>
            <person name="Zehr J.P."/>
        </authorList>
    </citation>
    <scope>NUCLEOTIDE SEQUENCE [LARGE SCALE GENOMIC DNA]</scope>
    <source>
        <strain evidence="1 2">WH 0402</strain>
    </source>
</reference>
<dbReference type="EMBL" id="CAQN01001037">
    <property type="protein sequence ID" value="CCQ69773.1"/>
    <property type="molecule type" value="Genomic_DNA"/>
</dbReference>